<dbReference type="InterPro" id="IPR011990">
    <property type="entry name" value="TPR-like_helical_dom_sf"/>
</dbReference>
<dbReference type="SUPFAM" id="SSF48452">
    <property type="entry name" value="TPR-like"/>
    <property type="match status" value="1"/>
</dbReference>
<dbReference type="SUPFAM" id="SSF52540">
    <property type="entry name" value="P-loop containing nucleoside triphosphate hydrolases"/>
    <property type="match status" value="1"/>
</dbReference>
<gene>
    <name evidence="1" type="ORF">HW115_15480</name>
</gene>
<dbReference type="Gene3D" id="1.25.40.10">
    <property type="entry name" value="Tetratricopeptide repeat domain"/>
    <property type="match status" value="1"/>
</dbReference>
<dbReference type="Proteomes" id="UP000557872">
    <property type="component" value="Unassembled WGS sequence"/>
</dbReference>
<keyword evidence="2" id="KW-1185">Reference proteome</keyword>
<evidence type="ECO:0000313" key="1">
    <source>
        <dbReference type="EMBL" id="NWK57023.1"/>
    </source>
</evidence>
<dbReference type="InterPro" id="IPR027417">
    <property type="entry name" value="P-loop_NTPase"/>
</dbReference>
<dbReference type="EMBL" id="JACBAZ010000007">
    <property type="protein sequence ID" value="NWK57023.1"/>
    <property type="molecule type" value="Genomic_DNA"/>
</dbReference>
<evidence type="ECO:0000313" key="2">
    <source>
        <dbReference type="Proteomes" id="UP000557872"/>
    </source>
</evidence>
<dbReference type="Pfam" id="PF13469">
    <property type="entry name" value="Sulfotransfer_3"/>
    <property type="match status" value="1"/>
</dbReference>
<protein>
    <submittedName>
        <fullName evidence="1">Sulfotransferase</fullName>
    </submittedName>
</protein>
<keyword evidence="1" id="KW-0808">Transferase</keyword>
<comment type="caution">
    <text evidence="1">The sequence shown here is derived from an EMBL/GenBank/DDBJ whole genome shotgun (WGS) entry which is preliminary data.</text>
</comment>
<reference evidence="1 2" key="1">
    <citation type="submission" date="2020-07" db="EMBL/GenBank/DDBJ databases">
        <title>Roseicoccus Jingziensis gen. nov., sp. nov., isolated from coastal seawater.</title>
        <authorList>
            <person name="Feng X."/>
        </authorList>
    </citation>
    <scope>NUCLEOTIDE SEQUENCE [LARGE SCALE GENOMIC DNA]</scope>
    <source>
        <strain evidence="1 2">N1E253</strain>
    </source>
</reference>
<dbReference type="Gene3D" id="3.40.50.300">
    <property type="entry name" value="P-loop containing nucleotide triphosphate hydrolases"/>
    <property type="match status" value="1"/>
</dbReference>
<name>A0A851GHL8_9BACT</name>
<organism evidence="1 2">
    <name type="scientific">Oceaniferula marina</name>
    <dbReference type="NCBI Taxonomy" id="2748318"/>
    <lineage>
        <taxon>Bacteria</taxon>
        <taxon>Pseudomonadati</taxon>
        <taxon>Verrucomicrobiota</taxon>
        <taxon>Verrucomicrobiia</taxon>
        <taxon>Verrucomicrobiales</taxon>
        <taxon>Verrucomicrobiaceae</taxon>
        <taxon>Oceaniferula</taxon>
    </lineage>
</organism>
<sequence length="495" mass="55901">MVKPSQVLQRQIEKAVLLAQQGRFDIAIPRYVKLIKRLPDDPELRLQLANALGLSGRRAEAHHQHEVLRAALGAKPELEVRIGRDLFQWQDYEGALNVWDRLYSVESNWMSEAFYHRIRTSERLGRISEARMALEEAQMAKVVGSGWGWDWLAGRLAEREGKLDEAESYYRSGLDKAGENEKAGCRCSLARLALRKCDGASLSAEIKSLQTLRGAEAAEIRKLFPLSNDPAVMPQALDAAPDMPNLIVLVGFPRAGTTLLARLLAERFGIPVSEEYPYLEQLINRWGQPGRQFPDPETLAHKNVRLRGKAIESYWQAQRETLKNDFAAGDYLIDKNPSQAGLLPWLVGLIPGLQVIWCERDPRDLWLSSVTLDVPVNPVSCWWQDPTHFASWVRSQHALSEKLQEHLEPSRFQRVDYAELVDAPVRVLERLESTMKLPRSDKTIKLESPRSPSYAEAVEPPHKRAFGRWPKLVSDLDPSSVAIMEGVAIDLGFTG</sequence>
<dbReference type="RefSeq" id="WP_178933853.1">
    <property type="nucleotide sequence ID" value="NZ_JACBAZ010000007.1"/>
</dbReference>
<dbReference type="GO" id="GO:0016740">
    <property type="term" value="F:transferase activity"/>
    <property type="evidence" value="ECO:0007669"/>
    <property type="project" value="UniProtKB-KW"/>
</dbReference>
<proteinExistence type="predicted"/>
<accession>A0A851GHL8</accession>
<dbReference type="AlphaFoldDB" id="A0A851GHL8"/>